<sequence>MPGDLPSIRQTLATLPSLQQVGSALRRDHHHQFSPAGVHIGSIGASLTSSEACQPKYWPAEALLARQRLRPVRSSRVKPGDALRLLSALCFTC</sequence>
<organism evidence="1 2">
    <name type="scientific">Actinidia rufa</name>
    <dbReference type="NCBI Taxonomy" id="165716"/>
    <lineage>
        <taxon>Eukaryota</taxon>
        <taxon>Viridiplantae</taxon>
        <taxon>Streptophyta</taxon>
        <taxon>Embryophyta</taxon>
        <taxon>Tracheophyta</taxon>
        <taxon>Spermatophyta</taxon>
        <taxon>Magnoliopsida</taxon>
        <taxon>eudicotyledons</taxon>
        <taxon>Gunneridae</taxon>
        <taxon>Pentapetalae</taxon>
        <taxon>asterids</taxon>
        <taxon>Ericales</taxon>
        <taxon>Actinidiaceae</taxon>
        <taxon>Actinidia</taxon>
    </lineage>
</organism>
<comment type="caution">
    <text evidence="1">The sequence shown here is derived from an EMBL/GenBank/DDBJ whole genome shotgun (WGS) entry which is preliminary data.</text>
</comment>
<accession>A0A7J0DME7</accession>
<name>A0A7J0DME7_9ERIC</name>
<proteinExistence type="predicted"/>
<protein>
    <submittedName>
        <fullName evidence="1">Uncharacterized protein</fullName>
    </submittedName>
</protein>
<dbReference type="AlphaFoldDB" id="A0A7J0DME7"/>
<keyword evidence="2" id="KW-1185">Reference proteome</keyword>
<evidence type="ECO:0000313" key="1">
    <source>
        <dbReference type="EMBL" id="GFS38357.1"/>
    </source>
</evidence>
<evidence type="ECO:0000313" key="2">
    <source>
        <dbReference type="Proteomes" id="UP000585474"/>
    </source>
</evidence>
<reference evidence="2" key="1">
    <citation type="submission" date="2019-07" db="EMBL/GenBank/DDBJ databases">
        <title>De Novo Assembly of kiwifruit Actinidia rufa.</title>
        <authorList>
            <person name="Sugita-Konishi S."/>
            <person name="Sato K."/>
            <person name="Mori E."/>
            <person name="Abe Y."/>
            <person name="Kisaki G."/>
            <person name="Hamano K."/>
            <person name="Suezawa K."/>
            <person name="Otani M."/>
            <person name="Fukuda T."/>
            <person name="Manabe T."/>
            <person name="Gomi K."/>
            <person name="Tabuchi M."/>
            <person name="Akimitsu K."/>
            <person name="Kataoka I."/>
        </authorList>
    </citation>
    <scope>NUCLEOTIDE SEQUENCE [LARGE SCALE GENOMIC DNA]</scope>
    <source>
        <strain evidence="2">cv. Fuchu</strain>
    </source>
</reference>
<dbReference type="Proteomes" id="UP000585474">
    <property type="component" value="Unassembled WGS sequence"/>
</dbReference>
<dbReference type="EMBL" id="BJWL01000310">
    <property type="protein sequence ID" value="GFS38357.1"/>
    <property type="molecule type" value="Genomic_DNA"/>
</dbReference>
<gene>
    <name evidence="1" type="ORF">Acr_00g0057010</name>
</gene>